<sequence>MLARIIFQRNLSTKPIVTRETVQQIINPSEKYIDEFMVSYGKRPDFRRSDFKIWDKNPKSDRFFYTPKDSTKLIATYQLSFYPSLHKPSEHLSFGGLLWINPEYRGKALMKILQEDMLSHKLLRRPFTASLVPAAIHFVTKVSGGPMHHHLKYNVTYYKPDDLQIPTDLDIDGIRVVDFDESQSRNIVQYDQAIFPYNREKLMLANFSDPNNIVKIAYDSEGNVIGFGYLALFDSGVAIMYALYADNVNVTHAIFANILTEAPMHRIKSFEIRQPDTSYKWIQPFVVNEPKTVHMATLVSTEPEIDFDMKKVYINSHPACCPV</sequence>
<evidence type="ECO:0000259" key="1">
    <source>
        <dbReference type="Pfam" id="PF06852"/>
    </source>
</evidence>
<name>A0A9P1IP85_9PELO</name>
<proteinExistence type="predicted"/>
<evidence type="ECO:0000313" key="2">
    <source>
        <dbReference type="EMBL" id="CAI5448534.1"/>
    </source>
</evidence>
<accession>A0A9P1IP85</accession>
<feature type="domain" description="DUF1248" evidence="1">
    <location>
        <begin position="20"/>
        <end position="194"/>
    </location>
</feature>
<dbReference type="InterPro" id="IPR009658">
    <property type="entry name" value="DUF1248"/>
</dbReference>
<dbReference type="EMBL" id="CANHGI010000004">
    <property type="protein sequence ID" value="CAI5448534.1"/>
    <property type="molecule type" value="Genomic_DNA"/>
</dbReference>
<dbReference type="SUPFAM" id="SSF55729">
    <property type="entry name" value="Acyl-CoA N-acyltransferases (Nat)"/>
    <property type="match status" value="1"/>
</dbReference>
<dbReference type="PANTHER" id="PTHR21471">
    <property type="entry name" value="GNAT FAMILY ACETYLTRANSFERASE-RELATED"/>
    <property type="match status" value="1"/>
</dbReference>
<evidence type="ECO:0000313" key="3">
    <source>
        <dbReference type="Proteomes" id="UP001152747"/>
    </source>
</evidence>
<dbReference type="Pfam" id="PF06852">
    <property type="entry name" value="DUF1248"/>
    <property type="match status" value="1"/>
</dbReference>
<dbReference type="AlphaFoldDB" id="A0A9P1IP85"/>
<dbReference type="InterPro" id="IPR016181">
    <property type="entry name" value="Acyl_CoA_acyltransferase"/>
</dbReference>
<dbReference type="Proteomes" id="UP001152747">
    <property type="component" value="Unassembled WGS sequence"/>
</dbReference>
<dbReference type="OrthoDB" id="5778821at2759"/>
<protein>
    <recommendedName>
        <fullName evidence="1">DUF1248 domain-containing protein</fullName>
    </recommendedName>
</protein>
<comment type="caution">
    <text evidence="2">The sequence shown here is derived from an EMBL/GenBank/DDBJ whole genome shotgun (WGS) entry which is preliminary data.</text>
</comment>
<reference evidence="2" key="1">
    <citation type="submission" date="2022-11" db="EMBL/GenBank/DDBJ databases">
        <authorList>
            <person name="Kikuchi T."/>
        </authorList>
    </citation>
    <scope>NUCLEOTIDE SEQUENCE</scope>
    <source>
        <strain evidence="2">PS1010</strain>
    </source>
</reference>
<organism evidence="2 3">
    <name type="scientific">Caenorhabditis angaria</name>
    <dbReference type="NCBI Taxonomy" id="860376"/>
    <lineage>
        <taxon>Eukaryota</taxon>
        <taxon>Metazoa</taxon>
        <taxon>Ecdysozoa</taxon>
        <taxon>Nematoda</taxon>
        <taxon>Chromadorea</taxon>
        <taxon>Rhabditida</taxon>
        <taxon>Rhabditina</taxon>
        <taxon>Rhabditomorpha</taxon>
        <taxon>Rhabditoidea</taxon>
        <taxon>Rhabditidae</taxon>
        <taxon>Peloderinae</taxon>
        <taxon>Caenorhabditis</taxon>
    </lineage>
</organism>
<keyword evidence="3" id="KW-1185">Reference proteome</keyword>
<gene>
    <name evidence="2" type="ORF">CAMP_LOCUS11171</name>
</gene>